<dbReference type="EMBL" id="JAUJYO010000010">
    <property type="protein sequence ID" value="KAK1306280.1"/>
    <property type="molecule type" value="Genomic_DNA"/>
</dbReference>
<evidence type="ECO:0000313" key="1">
    <source>
        <dbReference type="EMBL" id="KAK1306280.1"/>
    </source>
</evidence>
<keyword evidence="2" id="KW-1185">Reference proteome</keyword>
<proteinExistence type="predicted"/>
<accession>A0AAV9DYU5</accession>
<sequence>MQWAEDLKSGPLKPEKVAHFHEINNTVLPTVQDKWVSLHPTFGLVCWPDDEELWVQFEHSEDINILQVGEISDAKRKLLSENFALLMQNIGVPFLSEIVSRKAIYYGA</sequence>
<gene>
    <name evidence="1" type="ORF">QJS10_CPA10g01355</name>
</gene>
<protein>
    <submittedName>
        <fullName evidence="1">Uncharacterized protein</fullName>
    </submittedName>
</protein>
<reference evidence="1" key="2">
    <citation type="submission" date="2023-06" db="EMBL/GenBank/DDBJ databases">
        <authorList>
            <person name="Ma L."/>
            <person name="Liu K.-W."/>
            <person name="Li Z."/>
            <person name="Hsiao Y.-Y."/>
            <person name="Qi Y."/>
            <person name="Fu T."/>
            <person name="Tang G."/>
            <person name="Zhang D."/>
            <person name="Sun W.-H."/>
            <person name="Liu D.-K."/>
            <person name="Li Y."/>
            <person name="Chen G.-Z."/>
            <person name="Liu X.-D."/>
            <person name="Liao X.-Y."/>
            <person name="Jiang Y.-T."/>
            <person name="Yu X."/>
            <person name="Hao Y."/>
            <person name="Huang J."/>
            <person name="Zhao X.-W."/>
            <person name="Ke S."/>
            <person name="Chen Y.-Y."/>
            <person name="Wu W.-L."/>
            <person name="Hsu J.-L."/>
            <person name="Lin Y.-F."/>
            <person name="Huang M.-D."/>
            <person name="Li C.-Y."/>
            <person name="Huang L."/>
            <person name="Wang Z.-W."/>
            <person name="Zhao X."/>
            <person name="Zhong W.-Y."/>
            <person name="Peng D.-H."/>
            <person name="Ahmad S."/>
            <person name="Lan S."/>
            <person name="Zhang J.-S."/>
            <person name="Tsai W.-C."/>
            <person name="Van De Peer Y."/>
            <person name="Liu Z.-J."/>
        </authorList>
    </citation>
    <scope>NUCLEOTIDE SEQUENCE</scope>
    <source>
        <strain evidence="1">CP</strain>
        <tissue evidence="1">Leaves</tissue>
    </source>
</reference>
<comment type="caution">
    <text evidence="1">The sequence shown here is derived from an EMBL/GenBank/DDBJ whole genome shotgun (WGS) entry which is preliminary data.</text>
</comment>
<reference evidence="1" key="1">
    <citation type="journal article" date="2023" name="Nat. Commun.">
        <title>Diploid and tetraploid genomes of Acorus and the evolution of monocots.</title>
        <authorList>
            <person name="Ma L."/>
            <person name="Liu K.W."/>
            <person name="Li Z."/>
            <person name="Hsiao Y.Y."/>
            <person name="Qi Y."/>
            <person name="Fu T."/>
            <person name="Tang G.D."/>
            <person name="Zhang D."/>
            <person name="Sun W.H."/>
            <person name="Liu D.K."/>
            <person name="Li Y."/>
            <person name="Chen G.Z."/>
            <person name="Liu X.D."/>
            <person name="Liao X.Y."/>
            <person name="Jiang Y.T."/>
            <person name="Yu X."/>
            <person name="Hao Y."/>
            <person name="Huang J."/>
            <person name="Zhao X.W."/>
            <person name="Ke S."/>
            <person name="Chen Y.Y."/>
            <person name="Wu W.L."/>
            <person name="Hsu J.L."/>
            <person name="Lin Y.F."/>
            <person name="Huang M.D."/>
            <person name="Li C.Y."/>
            <person name="Huang L."/>
            <person name="Wang Z.W."/>
            <person name="Zhao X."/>
            <person name="Zhong W.Y."/>
            <person name="Peng D.H."/>
            <person name="Ahmad S."/>
            <person name="Lan S."/>
            <person name="Zhang J.S."/>
            <person name="Tsai W.C."/>
            <person name="Van de Peer Y."/>
            <person name="Liu Z.J."/>
        </authorList>
    </citation>
    <scope>NUCLEOTIDE SEQUENCE</scope>
    <source>
        <strain evidence="1">CP</strain>
    </source>
</reference>
<evidence type="ECO:0000313" key="2">
    <source>
        <dbReference type="Proteomes" id="UP001180020"/>
    </source>
</evidence>
<organism evidence="1 2">
    <name type="scientific">Acorus calamus</name>
    <name type="common">Sweet flag</name>
    <dbReference type="NCBI Taxonomy" id="4465"/>
    <lineage>
        <taxon>Eukaryota</taxon>
        <taxon>Viridiplantae</taxon>
        <taxon>Streptophyta</taxon>
        <taxon>Embryophyta</taxon>
        <taxon>Tracheophyta</taxon>
        <taxon>Spermatophyta</taxon>
        <taxon>Magnoliopsida</taxon>
        <taxon>Liliopsida</taxon>
        <taxon>Acoraceae</taxon>
        <taxon>Acorus</taxon>
    </lineage>
</organism>
<dbReference type="Proteomes" id="UP001180020">
    <property type="component" value="Unassembled WGS sequence"/>
</dbReference>
<dbReference type="AlphaFoldDB" id="A0AAV9DYU5"/>
<name>A0AAV9DYU5_ACOCL</name>